<accession>A0A816JM91</accession>
<organism evidence="1">
    <name type="scientific">Brassica napus</name>
    <name type="common">Rape</name>
    <dbReference type="NCBI Taxonomy" id="3708"/>
    <lineage>
        <taxon>Eukaryota</taxon>
        <taxon>Viridiplantae</taxon>
        <taxon>Streptophyta</taxon>
        <taxon>Embryophyta</taxon>
        <taxon>Tracheophyta</taxon>
        <taxon>Spermatophyta</taxon>
        <taxon>Magnoliopsida</taxon>
        <taxon>eudicotyledons</taxon>
        <taxon>Gunneridae</taxon>
        <taxon>Pentapetalae</taxon>
        <taxon>rosids</taxon>
        <taxon>malvids</taxon>
        <taxon>Brassicales</taxon>
        <taxon>Brassicaceae</taxon>
        <taxon>Brassiceae</taxon>
        <taxon>Brassica</taxon>
    </lineage>
</organism>
<dbReference type="Proteomes" id="UP001295469">
    <property type="component" value="Chromosome C04"/>
</dbReference>
<gene>
    <name evidence="1" type="ORF">DARMORV10_C04P32800.1</name>
</gene>
<reference evidence="1" key="1">
    <citation type="submission" date="2021-01" db="EMBL/GenBank/DDBJ databases">
        <authorList>
            <consortium name="Genoscope - CEA"/>
            <person name="William W."/>
        </authorList>
    </citation>
    <scope>NUCLEOTIDE SEQUENCE</scope>
</reference>
<evidence type="ECO:0000313" key="1">
    <source>
        <dbReference type="EMBL" id="CAF1846299.1"/>
    </source>
</evidence>
<sequence length="114" mass="12984">MAKDKKKGSGLNRIRKGFRKFSKKIGGSDKFKSPDRLNKRMPIFIKRNIYLKKKFKKRVIKIMAYSVLALHLLALQLYVAVIAIVGCYSQAVRLVATAQVNALTSRSNKDISRK</sequence>
<proteinExistence type="predicted"/>
<protein>
    <submittedName>
        <fullName evidence="1">(rape) hypothetical protein</fullName>
    </submittedName>
</protein>
<dbReference type="EMBL" id="HG994368">
    <property type="protein sequence ID" value="CAF1846299.1"/>
    <property type="molecule type" value="Genomic_DNA"/>
</dbReference>
<name>A0A816JM91_BRANA</name>
<dbReference type="AlphaFoldDB" id="A0A816JM91"/>